<feature type="compositionally biased region" description="Polar residues" evidence="3">
    <location>
        <begin position="520"/>
        <end position="532"/>
    </location>
</feature>
<feature type="compositionally biased region" description="Low complexity" evidence="3">
    <location>
        <begin position="746"/>
        <end position="756"/>
    </location>
</feature>
<feature type="transmembrane region" description="Helical" evidence="4">
    <location>
        <begin position="195"/>
        <end position="214"/>
    </location>
</feature>
<organism evidence="5 6">
    <name type="scientific">Nepenthes gracilis</name>
    <name type="common">Slender pitcher plant</name>
    <dbReference type="NCBI Taxonomy" id="150966"/>
    <lineage>
        <taxon>Eukaryota</taxon>
        <taxon>Viridiplantae</taxon>
        <taxon>Streptophyta</taxon>
        <taxon>Embryophyta</taxon>
        <taxon>Tracheophyta</taxon>
        <taxon>Spermatophyta</taxon>
        <taxon>Magnoliopsida</taxon>
        <taxon>eudicotyledons</taxon>
        <taxon>Gunneridae</taxon>
        <taxon>Pentapetalae</taxon>
        <taxon>Caryophyllales</taxon>
        <taxon>Nepenthaceae</taxon>
        <taxon>Nepenthes</taxon>
    </lineage>
</organism>
<keyword evidence="4" id="KW-1133">Transmembrane helix</keyword>
<feature type="region of interest" description="Disordered" evidence="3">
    <location>
        <begin position="512"/>
        <end position="532"/>
    </location>
</feature>
<accession>A0AAD3STL7</accession>
<feature type="transmembrane region" description="Helical" evidence="4">
    <location>
        <begin position="48"/>
        <end position="74"/>
    </location>
</feature>
<comment type="caution">
    <text evidence="5">The sequence shown here is derived from an EMBL/GenBank/DDBJ whole genome shotgun (WGS) entry which is preliminary data.</text>
</comment>
<keyword evidence="4" id="KW-0812">Transmembrane</keyword>
<dbReference type="InterPro" id="IPR016688">
    <property type="entry name" value="MscS-like_plants/fungi"/>
</dbReference>
<evidence type="ECO:0000256" key="2">
    <source>
        <dbReference type="ARBA" id="ARBA00008017"/>
    </source>
</evidence>
<feature type="transmembrane region" description="Helical" evidence="4">
    <location>
        <begin position="122"/>
        <end position="144"/>
    </location>
</feature>
<dbReference type="InterPro" id="IPR023408">
    <property type="entry name" value="MscS_beta-dom_sf"/>
</dbReference>
<dbReference type="AlphaFoldDB" id="A0AAD3STL7"/>
<feature type="transmembrane region" description="Helical" evidence="4">
    <location>
        <begin position="270"/>
        <end position="287"/>
    </location>
</feature>
<feature type="compositionally biased region" description="Polar residues" evidence="3">
    <location>
        <begin position="757"/>
        <end position="779"/>
    </location>
</feature>
<reference evidence="5" key="1">
    <citation type="submission" date="2023-05" db="EMBL/GenBank/DDBJ databases">
        <title>Nepenthes gracilis genome sequencing.</title>
        <authorList>
            <person name="Fukushima K."/>
        </authorList>
    </citation>
    <scope>NUCLEOTIDE SEQUENCE</scope>
    <source>
        <strain evidence="5">SING2019-196</strain>
    </source>
</reference>
<sequence>MDETTASHHLVNILPKDASPAASSHDAVEASQKEEQAAPPEFGCWCKVYLVILVLVALPFIPVALLIWCLYALLSKLTGSKGGSSPKTVAENESSHKAVESLHETTPGPVASPVFCSGRCLFILYVAAVLLFLVALIIWCPFWLLSKLLSIEGVSSPGKVAEILNPNHNDNENDFKKQLGKIDGLVNEGVAAARWRLRILLLLLLSLVIVVFVPGLKRIKVLGLPLLIWMEMPALLIVVYHLISSLGKIIAKKWEEKAVVYYLDGLRRSGYWFIVCVVILLAWELYFRSPRHGLRRYGVSKKVLHIGTSLAISLLVGAILALIKNWLILLWESHSIFRRCTTTKISEVGEQLYFLGLVYGFRFHLFSPGKRIPHQAAKKGISDQAAKINHSSPDKRISNQAANMNNSSLNEGNSHEAADMKNSNNNKKESSNYVKKKKAEYFIEMTTMFSREDITNGHIRHEIIEDWEKFQICSSDNNNKYITKESMKKNGQAIKFSDNDIKAFFEKLRVEDKSKDDEPNNTNKPKGQDSATTDEIPYQIFKDWMKKAFKNCLSFGYTLIDAQRAKNKLDNIIRVFIVIVAILCFLFLAGIASTKVLVTIWTSFAAAAFIFGDMLKAFFEGIIFVFVMHPFNIGDLCIIDDTQLEVNSIDVLKTTFHRIDNKEEVLYPNKLIDIDLFMCLRFFKKHSDEFEKHRVLTKEIGEFIKIAIEFKHKIQDDTHARYSKMKKKQRSKLLNEVLNHIETKESSSTNNTIESSGQKTCKTASSSTKNTTESSRQNL</sequence>
<feature type="compositionally biased region" description="Polar residues" evidence="3">
    <location>
        <begin position="398"/>
        <end position="412"/>
    </location>
</feature>
<evidence type="ECO:0008006" key="7">
    <source>
        <dbReference type="Google" id="ProtNLM"/>
    </source>
</evidence>
<dbReference type="GO" id="GO:0050982">
    <property type="term" value="P:detection of mechanical stimulus"/>
    <property type="evidence" value="ECO:0007669"/>
    <property type="project" value="TreeGrafter"/>
</dbReference>
<evidence type="ECO:0000256" key="4">
    <source>
        <dbReference type="SAM" id="Phobius"/>
    </source>
</evidence>
<feature type="transmembrane region" description="Helical" evidence="4">
    <location>
        <begin position="572"/>
        <end position="592"/>
    </location>
</feature>
<feature type="region of interest" description="Disordered" evidence="3">
    <location>
        <begin position="382"/>
        <end position="432"/>
    </location>
</feature>
<dbReference type="PANTHER" id="PTHR31618:SF7">
    <property type="entry name" value="MECHANOSENSITIVE ION CHANNEL PROTEIN"/>
    <property type="match status" value="1"/>
</dbReference>
<feature type="transmembrane region" description="Helical" evidence="4">
    <location>
        <begin position="308"/>
        <end position="331"/>
    </location>
</feature>
<protein>
    <recommendedName>
        <fullName evidence="7">Mechanosensitive ion channel protein</fullName>
    </recommendedName>
</protein>
<dbReference type="GO" id="GO:0005886">
    <property type="term" value="C:plasma membrane"/>
    <property type="evidence" value="ECO:0007669"/>
    <property type="project" value="TreeGrafter"/>
</dbReference>
<evidence type="ECO:0000256" key="3">
    <source>
        <dbReference type="SAM" id="MobiDB-lite"/>
    </source>
</evidence>
<name>A0AAD3STL7_NEPGR</name>
<dbReference type="PANTHER" id="PTHR31618">
    <property type="entry name" value="MECHANOSENSITIVE ION CHANNEL PROTEIN 5"/>
    <property type="match status" value="1"/>
</dbReference>
<dbReference type="Gene3D" id="2.30.30.60">
    <property type="match status" value="1"/>
</dbReference>
<dbReference type="GO" id="GO:0006820">
    <property type="term" value="P:monoatomic anion transport"/>
    <property type="evidence" value="ECO:0007669"/>
    <property type="project" value="TreeGrafter"/>
</dbReference>
<feature type="transmembrane region" description="Helical" evidence="4">
    <location>
        <begin position="226"/>
        <end position="250"/>
    </location>
</feature>
<comment type="similarity">
    <text evidence="2">Belongs to the MscS (TC 1.A.23) family.</text>
</comment>
<dbReference type="EMBL" id="BSYO01000017">
    <property type="protein sequence ID" value="GMH16765.1"/>
    <property type="molecule type" value="Genomic_DNA"/>
</dbReference>
<dbReference type="GO" id="GO:0008381">
    <property type="term" value="F:mechanosensitive monoatomic ion channel activity"/>
    <property type="evidence" value="ECO:0007669"/>
    <property type="project" value="TreeGrafter"/>
</dbReference>
<evidence type="ECO:0000313" key="6">
    <source>
        <dbReference type="Proteomes" id="UP001279734"/>
    </source>
</evidence>
<feature type="transmembrane region" description="Helical" evidence="4">
    <location>
        <begin position="598"/>
        <end position="619"/>
    </location>
</feature>
<feature type="region of interest" description="Disordered" evidence="3">
    <location>
        <begin position="744"/>
        <end position="779"/>
    </location>
</feature>
<proteinExistence type="inferred from homology"/>
<comment type="subcellular location">
    <subcellularLocation>
        <location evidence="1">Membrane</location>
        <topology evidence="1">Multi-pass membrane protein</topology>
    </subcellularLocation>
</comment>
<keyword evidence="4" id="KW-0472">Membrane</keyword>
<gene>
    <name evidence="5" type="ORF">Nepgr_018606</name>
</gene>
<keyword evidence="6" id="KW-1185">Reference proteome</keyword>
<evidence type="ECO:0000313" key="5">
    <source>
        <dbReference type="EMBL" id="GMH16765.1"/>
    </source>
</evidence>
<dbReference type="Proteomes" id="UP001279734">
    <property type="component" value="Unassembled WGS sequence"/>
</dbReference>
<evidence type="ECO:0000256" key="1">
    <source>
        <dbReference type="ARBA" id="ARBA00004141"/>
    </source>
</evidence>